<dbReference type="Proteomes" id="UP001637618">
    <property type="component" value="Unassembled WGS sequence"/>
</dbReference>
<protein>
    <submittedName>
        <fullName evidence="1">Toxin</fullName>
    </submittedName>
</protein>
<reference evidence="1" key="1">
    <citation type="submission" date="2022-11" db="EMBL/GenBank/DDBJ databases">
        <title>Draft genome sequences of strains of Pseudomonas imrae sp. nov.</title>
        <authorList>
            <person name="Salva Serra F."/>
            <person name="Nimje P."/>
            <person name="Moore E.R.B."/>
            <person name="Marathe N.P."/>
        </authorList>
    </citation>
    <scope>NUCLEOTIDE SEQUENCE</scope>
    <source>
        <strain evidence="1">15FMM2</strain>
    </source>
</reference>
<evidence type="ECO:0000313" key="2">
    <source>
        <dbReference type="Proteomes" id="UP001637618"/>
    </source>
</evidence>
<comment type="caution">
    <text evidence="1">The sequence shown here is derived from an EMBL/GenBank/DDBJ whole genome shotgun (WGS) entry which is preliminary data.</text>
</comment>
<name>A0ACC7PCF0_9PSED</name>
<evidence type="ECO:0000313" key="1">
    <source>
        <dbReference type="EMBL" id="MFO2477672.1"/>
    </source>
</evidence>
<gene>
    <name evidence="1" type="ORF">OOJ96_09675</name>
</gene>
<organism evidence="1 2">
    <name type="scientific">Pseudomonas imrae</name>
    <dbReference type="NCBI Taxonomy" id="2992837"/>
    <lineage>
        <taxon>Bacteria</taxon>
        <taxon>Pseudomonadati</taxon>
        <taxon>Pseudomonadota</taxon>
        <taxon>Gammaproteobacteria</taxon>
        <taxon>Pseudomonadales</taxon>
        <taxon>Pseudomonadaceae</taxon>
        <taxon>Pseudomonas</taxon>
    </lineage>
</organism>
<proteinExistence type="predicted"/>
<sequence length="1522" mass="170633">MSSDTPDLQINPPSLPKGGGAIQGTGKGWGNVGASGTATFEIPLPISPARGYAPAMALTYHSTAGNGPFGLGWTVPLSAISRRTSKGVPTYTAQDEFIGPDTQIWLPERNARGASVSRSSTVSDTVYSVTRYFPRIESSFDVIEHWLSPIDTAGFWLIQGADGNQHFYGKTPLARIADPDRPHAVAQWLLQESLSAHGEHIYYHYKKETDTARYPRDCRAQHYLERVCYGNFSARKKEQLYLWKTDDKPDMGWHFQLLFDYGGPALELDKQPDYAQPRPWSLRRDPCSDFSFGFELRTLRLCTQVLMYHHFPDVPQMGADPILVKRLLLEYNRSSSINLLSAVHEQGFDSSGKSQGRPPLECLYQSSRLKSDPGRYQALGSLPGLNDGYRYQLVDLYGEGIPGILYRSDKSWYYREPLRDESALNSDNVIYGAARELSRVPVADSTRPIHQALTDLEGDGRLDWLVAHPGMNGFFSLDEQHDWSAFTPFDAFPTEFFHAQGVLADLMGAGRHDFAMIGPRSVRLYANRQKSGFAPAIEVPHPIGDTLPTISSSPDELVAFSDVLATGQQHLVRIRHNEVKCWPNLGQGRFAKGFVMATLPFSHHTFKAQNVLLADLAGTGANDLLYLTAEHVWIFLNKAGNGFETAPIKLPWPTGIVHDDHCQVSLVDVQGLGCPSLILSAAHQSSIHWRYDFFNSKPGMLIRTHNNMGAQTSIQYRSSAQEWLDEKRQLNADGQSAISHLPFAIHLVSQQTQQDEITGNRLTHHVRYRHGYYDRVDREFRGFGLLLQTDTENSNGEQRDNGFSAPVLNKTWFHTGQFVNTPTPGASTHDAHAKTLGSTLVSKHRVVAPANPLDHHDDLIGEPTPALMRQVARALSGAVLRVEVMAADPHSGTVPYSVQVHRYRVRELAPISAHTADARLLPLPLESISYRYESVADDPVCQHQINLRWDAYGCLVHGLTIHYARRTTPDDAPPAVLAGDHEQRWWRDTHDSAQQSYYLSETLTQYIHLEESTRWRLALPYRQRSNALVLGKSPAAGGLSLAQITYETFIDLQNGPLAPGATRELIGLSVQHYREPGGHGLTLAPGAATLEALTDYLETAELDEQALAVYKDIPVMPNQPAVDLVQKLKDSGYHTLNRFFLFAGETATKENSLWSIRRYFPQYGNATQFYRLKTLRATQAHGKITITYDPYWLQIISVKLPDGCLTKAEYDYRLLLPRNVVGPNGNVQEALYDGFGQLLASTFYGHEQDVKVGFAALADYNLPEAVTPAAAIKDAKSLLQKMASAHCYDAFSWMGAIDKAQVKPEWITKGYLLPGGYIRMTTRLRLNNSSQSLNNNEKALKALIDKASRVPVHGLMMQADRYPDDTEQQIRLTLTCWDGFGRTLQSKQKTEPGPANAVDEQGNLLVEDKPDSAAQAQKKQLRQVEADPRWRVSERVEYNNKGLIIRVYRPYFADRHGYVNDQSLRELGYSDRQFYDPLGRPTRTLTAAGFMRRNTYWAWYTVNEDENDTYEDVNLLQESPPH</sequence>
<accession>A0ACC7PCF0</accession>
<keyword evidence="2" id="KW-1185">Reference proteome</keyword>
<dbReference type="EMBL" id="JAPEQY010000006">
    <property type="protein sequence ID" value="MFO2477672.1"/>
    <property type="molecule type" value="Genomic_DNA"/>
</dbReference>